<feature type="region of interest" description="Disordered" evidence="1">
    <location>
        <begin position="168"/>
        <end position="188"/>
    </location>
</feature>
<feature type="domain" description="Myb-like" evidence="2">
    <location>
        <begin position="245"/>
        <end position="294"/>
    </location>
</feature>
<feature type="region of interest" description="Disordered" evidence="1">
    <location>
        <begin position="329"/>
        <end position="404"/>
    </location>
</feature>
<dbReference type="OrthoDB" id="272624at2759"/>
<evidence type="ECO:0000259" key="2">
    <source>
        <dbReference type="SMART" id="SM00717"/>
    </source>
</evidence>
<feature type="compositionally biased region" description="Acidic residues" evidence="1">
    <location>
        <begin position="56"/>
        <end position="72"/>
    </location>
</feature>
<evidence type="ECO:0000313" key="4">
    <source>
        <dbReference type="Proteomes" id="UP000198406"/>
    </source>
</evidence>
<feature type="compositionally biased region" description="Basic residues" evidence="1">
    <location>
        <begin position="83"/>
        <end position="94"/>
    </location>
</feature>
<dbReference type="SUPFAM" id="SSF46689">
    <property type="entry name" value="Homeodomain-like"/>
    <property type="match status" value="1"/>
</dbReference>
<proteinExistence type="predicted"/>
<feature type="region of interest" description="Disordered" evidence="1">
    <location>
        <begin position="16"/>
        <end position="99"/>
    </location>
</feature>
<feature type="compositionally biased region" description="Acidic residues" evidence="1">
    <location>
        <begin position="392"/>
        <end position="404"/>
    </location>
</feature>
<gene>
    <name evidence="3" type="ORF">FisN_11Hh141</name>
</gene>
<dbReference type="InParanoid" id="A0A1Z5JK57"/>
<feature type="compositionally biased region" description="Basic and acidic residues" evidence="1">
    <location>
        <begin position="177"/>
        <end position="188"/>
    </location>
</feature>
<sequence length="437" mass="49442">MSDEAALTPLHHVIQTGKKRKRNFRPTSLTNVKAVHKQRTNSDVSHALEEQQQPIAEEEEFPEDLNPEDEPEMLPLAPPPKAVRPRIRPKKSKKIAVSVGPLRPHTTTTVEASETAIEEPLPTPATTRVFTVEDTKAMDEMDEAILAKDPGDRPRLTTFCSQFKVKRKKGTAAKETPAPHREHREVRDETAGPVVQIVNGEIVLQESSVVINRANRADEDASVVEEEAQLAVVGATAHSFTNRNKSQRWTADQTRLFYQALRQVGTDFGTMEAFFQEKRTRKQLKRKYQAELIRNPRLIEKALDPSTRADLDLSVFQLTEEEKKRIYEPLVTVDQNTKDPPESDENESNTLLLNPPYDPRAKDEEEVLEEDALKEQRLAAPTPAEPFVEPEITIDDPPFEEEENHDTAVMPLIPTVATAVKSKKKPSFRSLRTKKKK</sequence>
<protein>
    <submittedName>
        <fullName evidence="3">Transcription factor TFIIIB component B</fullName>
    </submittedName>
</protein>
<dbReference type="InterPro" id="IPR009057">
    <property type="entry name" value="Homeodomain-like_sf"/>
</dbReference>
<organism evidence="3 4">
    <name type="scientific">Fistulifera solaris</name>
    <name type="common">Oleaginous diatom</name>
    <dbReference type="NCBI Taxonomy" id="1519565"/>
    <lineage>
        <taxon>Eukaryota</taxon>
        <taxon>Sar</taxon>
        <taxon>Stramenopiles</taxon>
        <taxon>Ochrophyta</taxon>
        <taxon>Bacillariophyta</taxon>
        <taxon>Bacillariophyceae</taxon>
        <taxon>Bacillariophycidae</taxon>
        <taxon>Naviculales</taxon>
        <taxon>Naviculaceae</taxon>
        <taxon>Fistulifera</taxon>
    </lineage>
</organism>
<accession>A0A1Z5JK57</accession>
<dbReference type="InterPro" id="IPR039467">
    <property type="entry name" value="TFIIIB_B''_Myb"/>
</dbReference>
<reference evidence="3 4" key="1">
    <citation type="journal article" date="2015" name="Plant Cell">
        <title>Oil accumulation by the oleaginous diatom Fistulifera solaris as revealed by the genome and transcriptome.</title>
        <authorList>
            <person name="Tanaka T."/>
            <person name="Maeda Y."/>
            <person name="Veluchamy A."/>
            <person name="Tanaka M."/>
            <person name="Abida H."/>
            <person name="Marechal E."/>
            <person name="Bowler C."/>
            <person name="Muto M."/>
            <person name="Sunaga Y."/>
            <person name="Tanaka M."/>
            <person name="Yoshino T."/>
            <person name="Taniguchi T."/>
            <person name="Fukuda Y."/>
            <person name="Nemoto M."/>
            <person name="Matsumoto M."/>
            <person name="Wong P.S."/>
            <person name="Aburatani S."/>
            <person name="Fujibuchi W."/>
        </authorList>
    </citation>
    <scope>NUCLEOTIDE SEQUENCE [LARGE SCALE GENOMIC DNA]</scope>
    <source>
        <strain evidence="3 4">JPCC DA0580</strain>
    </source>
</reference>
<dbReference type="Pfam" id="PF15963">
    <property type="entry name" value="Myb_DNA-bind_7"/>
    <property type="match status" value="1"/>
</dbReference>
<dbReference type="GO" id="GO:0070898">
    <property type="term" value="P:RNA polymerase III preinitiation complex assembly"/>
    <property type="evidence" value="ECO:0007669"/>
    <property type="project" value="TreeGrafter"/>
</dbReference>
<dbReference type="PANTHER" id="PTHR22929:SF0">
    <property type="entry name" value="TRANSCRIPTION FACTOR TFIIIB COMPONENT B'' HOMOLOG"/>
    <property type="match status" value="1"/>
</dbReference>
<dbReference type="CDD" id="cd00167">
    <property type="entry name" value="SANT"/>
    <property type="match status" value="1"/>
</dbReference>
<dbReference type="EMBL" id="BDSP01000080">
    <property type="protein sequence ID" value="GAX14400.1"/>
    <property type="molecule type" value="Genomic_DNA"/>
</dbReference>
<dbReference type="InterPro" id="IPR001005">
    <property type="entry name" value="SANT/Myb"/>
</dbReference>
<dbReference type="GO" id="GO:0001156">
    <property type="term" value="F:TFIIIC-class transcription factor complex binding"/>
    <property type="evidence" value="ECO:0007669"/>
    <property type="project" value="TreeGrafter"/>
</dbReference>
<dbReference type="Proteomes" id="UP000198406">
    <property type="component" value="Unassembled WGS sequence"/>
</dbReference>
<evidence type="ECO:0000313" key="3">
    <source>
        <dbReference type="EMBL" id="GAX14400.1"/>
    </source>
</evidence>
<dbReference type="SMART" id="SM00717">
    <property type="entry name" value="SANT"/>
    <property type="match status" value="1"/>
</dbReference>
<dbReference type="PANTHER" id="PTHR22929">
    <property type="entry name" value="RNA POLYMERASE III TRANSCRIPTION INITIATION FACTOR B"/>
    <property type="match status" value="1"/>
</dbReference>
<keyword evidence="4" id="KW-1185">Reference proteome</keyword>
<dbReference type="GO" id="GO:0000126">
    <property type="term" value="C:transcription factor TFIIIB complex"/>
    <property type="evidence" value="ECO:0007669"/>
    <property type="project" value="TreeGrafter"/>
</dbReference>
<dbReference type="AlphaFoldDB" id="A0A1Z5JK57"/>
<name>A0A1Z5JK57_FISSO</name>
<comment type="caution">
    <text evidence="3">The sequence shown here is derived from an EMBL/GenBank/DDBJ whole genome shotgun (WGS) entry which is preliminary data.</text>
</comment>
<evidence type="ECO:0000256" key="1">
    <source>
        <dbReference type="SAM" id="MobiDB-lite"/>
    </source>
</evidence>